<gene>
    <name evidence="12" type="ORF">INT44_006042</name>
</gene>
<evidence type="ECO:0000256" key="5">
    <source>
        <dbReference type="ARBA" id="ARBA00022792"/>
    </source>
</evidence>
<feature type="non-terminal residue" evidence="12">
    <location>
        <position position="1"/>
    </location>
</feature>
<dbReference type="AlphaFoldDB" id="A0A8H7Q1N5"/>
<comment type="function">
    <text evidence="9">Component of the MICOS complex, a large protein complex of the mitochondrial inner membrane that plays crucial roles in the maintenance of crista junctions, inner membrane architecture, and formation of contact sites to the outer membrane. Plays a role in keeping cristae membranes connected to the inner boundary membrane. Also promotes protein import via the mitochondrial intermembrane space assembly (MIA) pathway.</text>
</comment>
<evidence type="ECO:0000256" key="3">
    <source>
        <dbReference type="ARBA" id="ARBA00018116"/>
    </source>
</evidence>
<evidence type="ECO:0000256" key="4">
    <source>
        <dbReference type="ARBA" id="ARBA00022692"/>
    </source>
</evidence>
<dbReference type="GO" id="GO:0061617">
    <property type="term" value="C:MICOS complex"/>
    <property type="evidence" value="ECO:0007669"/>
    <property type="project" value="TreeGrafter"/>
</dbReference>
<evidence type="ECO:0000256" key="7">
    <source>
        <dbReference type="ARBA" id="ARBA00023128"/>
    </source>
</evidence>
<dbReference type="Proteomes" id="UP000612746">
    <property type="component" value="Unassembled WGS sequence"/>
</dbReference>
<evidence type="ECO:0000256" key="8">
    <source>
        <dbReference type="ARBA" id="ARBA00023136"/>
    </source>
</evidence>
<keyword evidence="4 10" id="KW-0812">Transmembrane</keyword>
<organism evidence="12 13">
    <name type="scientific">Umbelopsis vinacea</name>
    <dbReference type="NCBI Taxonomy" id="44442"/>
    <lineage>
        <taxon>Eukaryota</taxon>
        <taxon>Fungi</taxon>
        <taxon>Fungi incertae sedis</taxon>
        <taxon>Mucoromycota</taxon>
        <taxon>Mucoromycotina</taxon>
        <taxon>Umbelopsidomycetes</taxon>
        <taxon>Umbelopsidales</taxon>
        <taxon>Umbelopsidaceae</taxon>
        <taxon>Umbelopsis</taxon>
    </lineage>
</organism>
<proteinExistence type="inferred from homology"/>
<reference evidence="12" key="1">
    <citation type="submission" date="2020-12" db="EMBL/GenBank/DDBJ databases">
        <title>Metabolic potential, ecology and presence of endohyphal bacteria is reflected in genomic diversity of Mucoromycotina.</title>
        <authorList>
            <person name="Muszewska A."/>
            <person name="Okrasinska A."/>
            <person name="Steczkiewicz K."/>
            <person name="Drgas O."/>
            <person name="Orlowska M."/>
            <person name="Perlinska-Lenart U."/>
            <person name="Aleksandrzak-Piekarczyk T."/>
            <person name="Szatraj K."/>
            <person name="Zielenkiewicz U."/>
            <person name="Pilsyk S."/>
            <person name="Malc E."/>
            <person name="Mieczkowski P."/>
            <person name="Kruszewska J.S."/>
            <person name="Biernat P."/>
            <person name="Pawlowska J."/>
        </authorList>
    </citation>
    <scope>NUCLEOTIDE SEQUENCE</scope>
    <source>
        <strain evidence="12">WA0000051536</strain>
    </source>
</reference>
<feature type="region of interest" description="Disordered" evidence="11">
    <location>
        <begin position="145"/>
        <end position="165"/>
    </location>
</feature>
<sequence length="617" mass="68947">MLRAITTSNLRSTRISVRPTGKCVIKRLQTTNADVKKSRTGQVVTGIFVAGSVVAVSYGGAVYYSLGDQTFRQTFVQHVPGAQSAVQFAEHLSQQADTSSGSSVSLKEQAKEYKEIMTGYKKEAKRVAAERYEYLKDAYAKLKGQAEPPKLSSQMPTLPSEEDNESIKQTIEKQKKRMESFSAKEELPAISKANELANIESVGLSPHHEISNVEEQPVDIIRIVPDVAMEPIILSDITLNHHDIEKIQRVFGDITQLLNESKLSDDGRGAIGDAEEQLLEINEKLNRIYEQHHDVLDGVRRTSEKLAALGHIFNMVQDGYNEKIYVAQKYTEGQVGEKEKELSDLFYEERAAMVAEFNTKLTKQIDEERQKFMIEKTARMADQKEKLDKSYTRQVQNKVEVEGGGRLGGLDSLVARLAVLEKHAFETAVLIDNASFSHKLTVAISALDKATEKGYMRSFSHELSALRKLASTATGADKELMETALDSIPHELEYEGVQSISELRARFYYLADEVRQSSLISENGGIFSHIISITLSKLMFKKHGLVTGEDIEARLARAEYHLRENDLDSAARELNQLTGWPKKLASGWVADARKRLEVKQVIKIVEAEVAISNLANL</sequence>
<dbReference type="PANTHER" id="PTHR15415">
    <property type="entry name" value="MITOFILIN"/>
    <property type="match status" value="1"/>
</dbReference>
<feature type="transmembrane region" description="Helical" evidence="10">
    <location>
        <begin position="43"/>
        <end position="66"/>
    </location>
</feature>
<evidence type="ECO:0000313" key="12">
    <source>
        <dbReference type="EMBL" id="KAG2183061.1"/>
    </source>
</evidence>
<evidence type="ECO:0000313" key="13">
    <source>
        <dbReference type="Proteomes" id="UP000612746"/>
    </source>
</evidence>
<dbReference type="GO" id="GO:0042407">
    <property type="term" value="P:cristae formation"/>
    <property type="evidence" value="ECO:0007669"/>
    <property type="project" value="TreeGrafter"/>
</dbReference>
<comment type="similarity">
    <text evidence="2 10">Belongs to the MICOS complex subunit Mic60 family.</text>
</comment>
<keyword evidence="8 10" id="KW-0472">Membrane</keyword>
<keyword evidence="13" id="KW-1185">Reference proteome</keyword>
<evidence type="ECO:0000256" key="6">
    <source>
        <dbReference type="ARBA" id="ARBA00022989"/>
    </source>
</evidence>
<name>A0A8H7Q1N5_9FUNG</name>
<keyword evidence="6 10" id="KW-1133">Transmembrane helix</keyword>
<evidence type="ECO:0000256" key="2">
    <source>
        <dbReference type="ARBA" id="ARBA00010877"/>
    </source>
</evidence>
<keyword evidence="5 10" id="KW-0999">Mitochondrion inner membrane</keyword>
<keyword evidence="7 10" id="KW-0496">Mitochondrion</keyword>
<comment type="subcellular location">
    <subcellularLocation>
        <location evidence="1 10">Mitochondrion inner membrane</location>
        <topology evidence="1 10">Single-pass membrane protein</topology>
    </subcellularLocation>
</comment>
<evidence type="ECO:0000256" key="9">
    <source>
        <dbReference type="ARBA" id="ARBA00025571"/>
    </source>
</evidence>
<dbReference type="InterPro" id="IPR019133">
    <property type="entry name" value="MIC60"/>
</dbReference>
<dbReference type="PANTHER" id="PTHR15415:SF7">
    <property type="entry name" value="MICOS COMPLEX SUBUNIT MIC60"/>
    <property type="match status" value="1"/>
</dbReference>
<dbReference type="OrthoDB" id="10261039at2759"/>
<evidence type="ECO:0000256" key="10">
    <source>
        <dbReference type="RuleBase" id="RU363000"/>
    </source>
</evidence>
<dbReference type="EMBL" id="JAEPRA010000007">
    <property type="protein sequence ID" value="KAG2183061.1"/>
    <property type="molecule type" value="Genomic_DNA"/>
</dbReference>
<evidence type="ECO:0000256" key="1">
    <source>
        <dbReference type="ARBA" id="ARBA00004434"/>
    </source>
</evidence>
<protein>
    <recommendedName>
        <fullName evidence="3 10">MICOS complex subunit MIC60</fullName>
    </recommendedName>
    <alternativeName>
        <fullName evidence="10">Mitofilin</fullName>
    </alternativeName>
</protein>
<accession>A0A8H7Q1N5</accession>
<comment type="caution">
    <text evidence="12">The sequence shown here is derived from an EMBL/GenBank/DDBJ whole genome shotgun (WGS) entry which is preliminary data.</text>
</comment>
<comment type="subunit">
    <text evidence="10">Component of the mitochondrial contact site and cristae organizing system (MICOS) complex.</text>
</comment>
<dbReference type="Pfam" id="PF09731">
    <property type="entry name" value="Mitofilin"/>
    <property type="match status" value="1"/>
</dbReference>
<evidence type="ECO:0000256" key="11">
    <source>
        <dbReference type="SAM" id="MobiDB-lite"/>
    </source>
</evidence>